<sequence length="64" mass="6863">PHLVHEFVSALVEGREPYPNARQSANITCVGILAHESAMQGGKIMQMPGFTLSAKEAEADLVVD</sequence>
<reference evidence="2" key="1">
    <citation type="journal article" date="2019" name="Int. J. Syst. Evol. Microbiol.">
        <title>The Global Catalogue of Microorganisms (GCM) 10K type strain sequencing project: providing services to taxonomists for standard genome sequencing and annotation.</title>
        <authorList>
            <consortium name="The Broad Institute Genomics Platform"/>
            <consortium name="The Broad Institute Genome Sequencing Center for Infectious Disease"/>
            <person name="Wu L."/>
            <person name="Ma J."/>
        </authorList>
    </citation>
    <scope>NUCLEOTIDE SEQUENCE [LARGE SCALE GENOMIC DNA]</scope>
    <source>
        <strain evidence="2">KCTC 23984</strain>
    </source>
</reference>
<evidence type="ECO:0000313" key="2">
    <source>
        <dbReference type="Proteomes" id="UP001597641"/>
    </source>
</evidence>
<keyword evidence="2" id="KW-1185">Reference proteome</keyword>
<dbReference type="EMBL" id="JBHUOX010000045">
    <property type="protein sequence ID" value="MFD3003845.1"/>
    <property type="molecule type" value="Genomic_DNA"/>
</dbReference>
<evidence type="ECO:0008006" key="3">
    <source>
        <dbReference type="Google" id="ProtNLM"/>
    </source>
</evidence>
<dbReference type="Proteomes" id="UP001597641">
    <property type="component" value="Unassembled WGS sequence"/>
</dbReference>
<organism evidence="1 2">
    <name type="scientific">Pontibacter toksunensis</name>
    <dbReference type="NCBI Taxonomy" id="1332631"/>
    <lineage>
        <taxon>Bacteria</taxon>
        <taxon>Pseudomonadati</taxon>
        <taxon>Bacteroidota</taxon>
        <taxon>Cytophagia</taxon>
        <taxon>Cytophagales</taxon>
        <taxon>Hymenobacteraceae</taxon>
        <taxon>Pontibacter</taxon>
    </lineage>
</organism>
<proteinExistence type="predicted"/>
<gene>
    <name evidence="1" type="ORF">ACFS7Z_26045</name>
</gene>
<feature type="non-terminal residue" evidence="1">
    <location>
        <position position="1"/>
    </location>
</feature>
<evidence type="ECO:0000313" key="1">
    <source>
        <dbReference type="EMBL" id="MFD3003845.1"/>
    </source>
</evidence>
<name>A0ABW6C247_9BACT</name>
<comment type="caution">
    <text evidence="1">The sequence shown here is derived from an EMBL/GenBank/DDBJ whole genome shotgun (WGS) entry which is preliminary data.</text>
</comment>
<accession>A0ABW6C247</accession>
<protein>
    <recommendedName>
        <fullName evidence="3">Gfo/Idh/MocA-like oxidoreductase C-terminal domain-containing protein</fullName>
    </recommendedName>
</protein>